<sequence>MDAVRVRFAPSPTGNLHLGGLRTALYNYLFAASNGGLGGSNKKGRLIMRIEDTDQERTVPGTVDRMMKTFNWLGIAFDEGPDVGGEFGPYIQSQRLQHYRQYAQELINRDASYYCFCSKERLELLRKTNGGYDGLCRTLSQRQINKKLLQGAPYVTRLKVASEGTTVVEDKVYGSVPIINKSIDDQVEKILYVIDRHHYIVLGYFKSTYISGGKLSKRKDDVFVHSYQERGFLPEALLNFVALLGWSPKSSIQEVFSIDELVKSFSIEHINKGSVLVDEAKLLWFNGQHYKLQCKDTNKLNGFIERLRAALLARHDLNLSADDYLLSSDYLKQVLLTVDERSSLVCNIPDLAPYFWTDPDYSESKPRSIPNRDLIQDFATFLEEDCEAFNESRLKHSIKTFSLNKSVKEGKTLSMIRYVLCGGMAGPTVVDTAIVLGRERVLKRFQHALKSLST</sequence>
<protein>
    <recommendedName>
        <fullName evidence="11">Glutamate--tRNA ligase</fullName>
    </recommendedName>
</protein>
<dbReference type="InterPro" id="IPR049940">
    <property type="entry name" value="GluQ/Sye"/>
</dbReference>
<keyword evidence="5 7" id="KW-0648">Protein biosynthesis</keyword>
<dbReference type="SUPFAM" id="SSF48163">
    <property type="entry name" value="An anticodon-binding domain of class I aminoacyl-tRNA synthetases"/>
    <property type="match status" value="1"/>
</dbReference>
<dbReference type="InterPro" id="IPR020751">
    <property type="entry name" value="aa-tRNA-synth_I_codon-bd_sub2"/>
</dbReference>
<dbReference type="PRINTS" id="PR00987">
    <property type="entry name" value="TRNASYNTHGLU"/>
</dbReference>
<evidence type="ECO:0000256" key="3">
    <source>
        <dbReference type="ARBA" id="ARBA00022741"/>
    </source>
</evidence>
<feature type="domain" description="Aminoacyl-tRNA synthetase class I anticodon-binding" evidence="9">
    <location>
        <begin position="324"/>
        <end position="449"/>
    </location>
</feature>
<feature type="domain" description="Glutamyl/glutaminyl-tRNA synthetase class Ib catalytic" evidence="8">
    <location>
        <begin position="210"/>
        <end position="284"/>
    </location>
</feature>
<dbReference type="Pfam" id="PF19269">
    <property type="entry name" value="Anticodon_2"/>
    <property type="match status" value="1"/>
</dbReference>
<dbReference type="Gene3D" id="1.10.1160.10">
    <property type="entry name" value="Glutamyl-trna Synthetase, Domain 2"/>
    <property type="match status" value="1"/>
</dbReference>
<evidence type="ECO:0000256" key="6">
    <source>
        <dbReference type="ARBA" id="ARBA00023146"/>
    </source>
</evidence>
<dbReference type="PANTHER" id="PTHR43311:SF2">
    <property type="entry name" value="GLUTAMATE--TRNA LIGASE, MITOCHONDRIAL-RELATED"/>
    <property type="match status" value="1"/>
</dbReference>
<dbReference type="GO" id="GO:0004818">
    <property type="term" value="F:glutamate-tRNA ligase activity"/>
    <property type="evidence" value="ECO:0007669"/>
    <property type="project" value="TreeGrafter"/>
</dbReference>
<keyword evidence="6 7" id="KW-0030">Aminoacyl-tRNA synthetase</keyword>
<dbReference type="PANTHER" id="PTHR43311">
    <property type="entry name" value="GLUTAMATE--TRNA LIGASE"/>
    <property type="match status" value="1"/>
</dbReference>
<evidence type="ECO:0000313" key="10">
    <source>
        <dbReference type="EnsemblMetazoa" id="Aqu2.1.11621_001"/>
    </source>
</evidence>
<dbReference type="STRING" id="400682.A0A1X7TAP7"/>
<dbReference type="OrthoDB" id="428822at2759"/>
<dbReference type="Gene3D" id="3.40.50.620">
    <property type="entry name" value="HUPs"/>
    <property type="match status" value="1"/>
</dbReference>
<dbReference type="InterPro" id="IPR014729">
    <property type="entry name" value="Rossmann-like_a/b/a_fold"/>
</dbReference>
<feature type="domain" description="Glutamyl/glutaminyl-tRNA synthetase class Ib catalytic" evidence="8">
    <location>
        <begin position="4"/>
        <end position="187"/>
    </location>
</feature>
<dbReference type="Pfam" id="PF00749">
    <property type="entry name" value="tRNA-synt_1c"/>
    <property type="match status" value="2"/>
</dbReference>
<dbReference type="GO" id="GO:0000049">
    <property type="term" value="F:tRNA binding"/>
    <property type="evidence" value="ECO:0007669"/>
    <property type="project" value="InterPro"/>
</dbReference>
<dbReference type="GO" id="GO:0005524">
    <property type="term" value="F:ATP binding"/>
    <property type="evidence" value="ECO:0007669"/>
    <property type="project" value="UniProtKB-KW"/>
</dbReference>
<evidence type="ECO:0000259" key="8">
    <source>
        <dbReference type="Pfam" id="PF00749"/>
    </source>
</evidence>
<name>A0A1X7TAP7_AMPQE</name>
<dbReference type="AlphaFoldDB" id="A0A1X7TAP7"/>
<evidence type="ECO:0000256" key="7">
    <source>
        <dbReference type="RuleBase" id="RU363037"/>
    </source>
</evidence>
<dbReference type="eggNOG" id="KOG1149">
    <property type="taxonomic scope" value="Eukaryota"/>
</dbReference>
<dbReference type="InterPro" id="IPR045462">
    <property type="entry name" value="aa-tRNA-synth_I_cd-bd"/>
</dbReference>
<dbReference type="PROSITE" id="PS00178">
    <property type="entry name" value="AA_TRNA_LIGASE_I"/>
    <property type="match status" value="1"/>
</dbReference>
<dbReference type="InParanoid" id="A0A1X7TAP7"/>
<dbReference type="Gene3D" id="1.10.10.350">
    <property type="match status" value="1"/>
</dbReference>
<dbReference type="InterPro" id="IPR001412">
    <property type="entry name" value="aa-tRNA-synth_I_CS"/>
</dbReference>
<reference evidence="10" key="1">
    <citation type="submission" date="2017-05" db="UniProtKB">
        <authorList>
            <consortium name="EnsemblMetazoa"/>
        </authorList>
    </citation>
    <scope>IDENTIFICATION</scope>
</reference>
<dbReference type="InterPro" id="IPR020061">
    <property type="entry name" value="Glu_tRNA_lig_a-bdl"/>
</dbReference>
<keyword evidence="2 7" id="KW-0436">Ligase</keyword>
<evidence type="ECO:0000256" key="5">
    <source>
        <dbReference type="ARBA" id="ARBA00022917"/>
    </source>
</evidence>
<dbReference type="SUPFAM" id="SSF52374">
    <property type="entry name" value="Nucleotidylyl transferase"/>
    <property type="match status" value="1"/>
</dbReference>
<evidence type="ECO:0000259" key="9">
    <source>
        <dbReference type="Pfam" id="PF19269"/>
    </source>
</evidence>
<evidence type="ECO:0000256" key="4">
    <source>
        <dbReference type="ARBA" id="ARBA00022840"/>
    </source>
</evidence>
<organism evidence="10">
    <name type="scientific">Amphimedon queenslandica</name>
    <name type="common">Sponge</name>
    <dbReference type="NCBI Taxonomy" id="400682"/>
    <lineage>
        <taxon>Eukaryota</taxon>
        <taxon>Metazoa</taxon>
        <taxon>Porifera</taxon>
        <taxon>Demospongiae</taxon>
        <taxon>Heteroscleromorpha</taxon>
        <taxon>Haplosclerida</taxon>
        <taxon>Niphatidae</taxon>
        <taxon>Amphimedon</taxon>
    </lineage>
</organism>
<dbReference type="EnsemblMetazoa" id="Aqu2.1.11621_001">
    <property type="protein sequence ID" value="Aqu2.1.11621_001"/>
    <property type="gene ID" value="Aqu2.1.11621"/>
</dbReference>
<dbReference type="InterPro" id="IPR000924">
    <property type="entry name" value="Glu/Gln-tRNA-synth"/>
</dbReference>
<dbReference type="GO" id="GO:0005739">
    <property type="term" value="C:mitochondrion"/>
    <property type="evidence" value="ECO:0007669"/>
    <property type="project" value="TreeGrafter"/>
</dbReference>
<keyword evidence="4 7" id="KW-0067">ATP-binding</keyword>
<proteinExistence type="inferred from homology"/>
<comment type="similarity">
    <text evidence="1">Belongs to the class-I aminoacyl-tRNA synthetase family. Glutamate--tRNA ligase type 1 subfamily.</text>
</comment>
<dbReference type="InterPro" id="IPR008925">
    <property type="entry name" value="aa_tRNA-synth_I_cd-bd_sf"/>
</dbReference>
<keyword evidence="3 7" id="KW-0547">Nucleotide-binding</keyword>
<dbReference type="GO" id="GO:0006424">
    <property type="term" value="P:glutamyl-tRNA aminoacylation"/>
    <property type="evidence" value="ECO:0007669"/>
    <property type="project" value="TreeGrafter"/>
</dbReference>
<evidence type="ECO:0008006" key="11">
    <source>
        <dbReference type="Google" id="ProtNLM"/>
    </source>
</evidence>
<dbReference type="FunCoup" id="A0A1X7TAP7">
    <property type="interactions" value="257"/>
</dbReference>
<accession>A0A1X7TAP7</accession>
<dbReference type="InterPro" id="IPR020058">
    <property type="entry name" value="Glu/Gln-tRNA-synth_Ib_cat-dom"/>
</dbReference>
<evidence type="ECO:0000256" key="1">
    <source>
        <dbReference type="ARBA" id="ARBA00007894"/>
    </source>
</evidence>
<evidence type="ECO:0000256" key="2">
    <source>
        <dbReference type="ARBA" id="ARBA00022598"/>
    </source>
</evidence>